<dbReference type="AlphaFoldDB" id="A0A516NFF4"/>
<keyword evidence="2" id="KW-0472">Membrane</keyword>
<feature type="transmembrane region" description="Helical" evidence="2">
    <location>
        <begin position="162"/>
        <end position="181"/>
    </location>
</feature>
<name>A0A516NFF4_9NOCA</name>
<evidence type="ECO:0000313" key="3">
    <source>
        <dbReference type="EMBL" id="QDP77621.1"/>
    </source>
</evidence>
<dbReference type="EMBL" id="CP041695">
    <property type="protein sequence ID" value="QDP77621.1"/>
    <property type="molecule type" value="Genomic_DNA"/>
</dbReference>
<accession>A0A516NFF4</accession>
<feature type="region of interest" description="Disordered" evidence="1">
    <location>
        <begin position="13"/>
        <end position="36"/>
    </location>
</feature>
<keyword evidence="2" id="KW-1133">Transmembrane helix</keyword>
<reference evidence="3 4" key="1">
    <citation type="submission" date="2019-07" db="EMBL/GenBank/DDBJ databases">
        <title>Complete Genome Sequence and Methylome Analysis of Nocardia otitidis-caviarum NEB252.</title>
        <authorList>
            <person name="Fomenkov A."/>
            <person name="Anton B.P."/>
            <person name="Vincze T."/>
            <person name="Roberts R.J."/>
        </authorList>
    </citation>
    <scope>NUCLEOTIDE SEQUENCE [LARGE SCALE GENOMIC DNA]</scope>
    <source>
        <strain evidence="3 4">NEB252</strain>
    </source>
</reference>
<organism evidence="3 4">
    <name type="scientific">Nocardia otitidiscaviarum</name>
    <dbReference type="NCBI Taxonomy" id="1823"/>
    <lineage>
        <taxon>Bacteria</taxon>
        <taxon>Bacillati</taxon>
        <taxon>Actinomycetota</taxon>
        <taxon>Actinomycetes</taxon>
        <taxon>Mycobacteriales</taxon>
        <taxon>Nocardiaceae</taxon>
        <taxon>Nocardia</taxon>
    </lineage>
</organism>
<dbReference type="RefSeq" id="WP_143979335.1">
    <property type="nucleotide sequence ID" value="NZ_CP041695.1"/>
</dbReference>
<dbReference type="KEGG" id="nod:FOH10_01510"/>
<protein>
    <submittedName>
        <fullName evidence="3">Uncharacterized protein</fullName>
    </submittedName>
</protein>
<evidence type="ECO:0000313" key="4">
    <source>
        <dbReference type="Proteomes" id="UP000317039"/>
    </source>
</evidence>
<sequence>MLEPTKQITVRTFQHTAPPRSAPGRSRPPTAPSDPPGILTVMGTTRHALADDEEVWRMRNWPEGLAVVTVIVLIGLTGIALISYREISVYFTGEPVTARISDCRLRNPDRPTFGFVCAGTWTQGDGRRGSAPLEGVSDDRPTGSVIATRVRGNVAVIDSARWTVYLCLGCVAAALLATIAVRTGRRWYRER</sequence>
<gene>
    <name evidence="3" type="ORF">FOH10_01510</name>
</gene>
<dbReference type="GeneID" id="80331079"/>
<keyword evidence="2" id="KW-0812">Transmembrane</keyword>
<feature type="compositionally biased region" description="Low complexity" evidence="1">
    <location>
        <begin position="16"/>
        <end position="28"/>
    </location>
</feature>
<evidence type="ECO:0000256" key="2">
    <source>
        <dbReference type="SAM" id="Phobius"/>
    </source>
</evidence>
<dbReference type="Proteomes" id="UP000317039">
    <property type="component" value="Chromosome"/>
</dbReference>
<evidence type="ECO:0000256" key="1">
    <source>
        <dbReference type="SAM" id="MobiDB-lite"/>
    </source>
</evidence>
<feature type="transmembrane region" description="Helical" evidence="2">
    <location>
        <begin position="65"/>
        <end position="84"/>
    </location>
</feature>
<proteinExistence type="predicted"/>